<feature type="transmembrane region" description="Helical" evidence="5">
    <location>
        <begin position="87"/>
        <end position="106"/>
    </location>
</feature>
<comment type="subcellular location">
    <subcellularLocation>
        <location evidence="1">Membrane</location>
        <topology evidence="1">Multi-pass membrane protein</topology>
    </subcellularLocation>
</comment>
<evidence type="ECO:0000313" key="8">
    <source>
        <dbReference type="Proteomes" id="UP000297998"/>
    </source>
</evidence>
<keyword evidence="6" id="KW-0732">Signal</keyword>
<evidence type="ECO:0000256" key="6">
    <source>
        <dbReference type="SAM" id="SignalP"/>
    </source>
</evidence>
<evidence type="ECO:0000256" key="1">
    <source>
        <dbReference type="ARBA" id="ARBA00004141"/>
    </source>
</evidence>
<comment type="caution">
    <text evidence="7">The sequence shown here is derived from an EMBL/GenBank/DDBJ whole genome shotgun (WGS) entry which is preliminary data.</text>
</comment>
<evidence type="ECO:0000256" key="3">
    <source>
        <dbReference type="ARBA" id="ARBA00022989"/>
    </source>
</evidence>
<proteinExistence type="predicted"/>
<sequence length="149" mass="16847">MIKQGLPQFFLRIALAFSMLSAVADRFGIWTENVSWGNWTSFEDYTRTLTFFLPKYLSQLGAYGATFLEILFSILLLIGFKTRITALSTFLLLTIFALAMSIAFGVKVTFDYSVWISATAAFLLAVQSQYLFSIDQLMVNKQCCILKIS</sequence>
<feature type="chain" id="PRO_5021188391" evidence="6">
    <location>
        <begin position="25"/>
        <end position="149"/>
    </location>
</feature>
<keyword evidence="4 5" id="KW-0472">Membrane</keyword>
<evidence type="ECO:0000256" key="5">
    <source>
        <dbReference type="SAM" id="Phobius"/>
    </source>
</evidence>
<dbReference type="InterPro" id="IPR032808">
    <property type="entry name" value="DoxX"/>
</dbReference>
<name>A0A4Z1BWY2_9FLAO</name>
<feature type="signal peptide" evidence="6">
    <location>
        <begin position="1"/>
        <end position="24"/>
    </location>
</feature>
<evidence type="ECO:0000256" key="4">
    <source>
        <dbReference type="ARBA" id="ARBA00023136"/>
    </source>
</evidence>
<dbReference type="Proteomes" id="UP000297998">
    <property type="component" value="Unassembled WGS sequence"/>
</dbReference>
<dbReference type="OrthoDB" id="676158at2"/>
<accession>A0A4Z1BWY2</accession>
<feature type="transmembrane region" description="Helical" evidence="5">
    <location>
        <begin position="112"/>
        <end position="132"/>
    </location>
</feature>
<protein>
    <submittedName>
        <fullName evidence="7">DoxX family membrane protein</fullName>
    </submittedName>
</protein>
<keyword evidence="3 5" id="KW-1133">Transmembrane helix</keyword>
<dbReference type="GO" id="GO:0016020">
    <property type="term" value="C:membrane"/>
    <property type="evidence" value="ECO:0007669"/>
    <property type="project" value="UniProtKB-SubCell"/>
</dbReference>
<keyword evidence="2 5" id="KW-0812">Transmembrane</keyword>
<dbReference type="EMBL" id="SRPE01000003">
    <property type="protein sequence ID" value="TGN29459.1"/>
    <property type="molecule type" value="Genomic_DNA"/>
</dbReference>
<gene>
    <name evidence="7" type="ORF">E4J94_05810</name>
</gene>
<keyword evidence="8" id="KW-1185">Reference proteome</keyword>
<evidence type="ECO:0000256" key="2">
    <source>
        <dbReference type="ARBA" id="ARBA00022692"/>
    </source>
</evidence>
<feature type="transmembrane region" description="Helical" evidence="5">
    <location>
        <begin position="60"/>
        <end position="80"/>
    </location>
</feature>
<dbReference type="RefSeq" id="WP_135834908.1">
    <property type="nucleotide sequence ID" value="NZ_SRPE01000003.1"/>
</dbReference>
<reference evidence="7 8" key="1">
    <citation type="submission" date="2019-03" db="EMBL/GenBank/DDBJ databases">
        <title>Empedobacter tilapiae sp. nov., isolated from an intestine of Nile tilapia Oreochromis niloticus.</title>
        <authorList>
            <person name="Kim Y.-O."/>
            <person name="Yoon J.-H."/>
        </authorList>
    </citation>
    <scope>NUCLEOTIDE SEQUENCE [LARGE SCALE GENOMIC DNA]</scope>
    <source>
        <strain evidence="7 8">MRS2</strain>
    </source>
</reference>
<organism evidence="7 8">
    <name type="scientific">Empedobacter tilapiae</name>
    <dbReference type="NCBI Taxonomy" id="2491114"/>
    <lineage>
        <taxon>Bacteria</taxon>
        <taxon>Pseudomonadati</taxon>
        <taxon>Bacteroidota</taxon>
        <taxon>Flavobacteriia</taxon>
        <taxon>Flavobacteriales</taxon>
        <taxon>Weeksellaceae</taxon>
        <taxon>Empedobacter</taxon>
    </lineage>
</organism>
<dbReference type="Pfam" id="PF07681">
    <property type="entry name" value="DoxX"/>
    <property type="match status" value="1"/>
</dbReference>
<evidence type="ECO:0000313" key="7">
    <source>
        <dbReference type="EMBL" id="TGN29459.1"/>
    </source>
</evidence>
<dbReference type="AlphaFoldDB" id="A0A4Z1BWY2"/>